<dbReference type="Proteomes" id="UP000464468">
    <property type="component" value="Chromosome"/>
</dbReference>
<dbReference type="Pfam" id="PF04397">
    <property type="entry name" value="LytTR"/>
    <property type="match status" value="1"/>
</dbReference>
<feature type="transmembrane region" description="Helical" evidence="2">
    <location>
        <begin position="63"/>
        <end position="86"/>
    </location>
</feature>
<evidence type="ECO:0000313" key="5">
    <source>
        <dbReference type="Proteomes" id="UP000464468"/>
    </source>
</evidence>
<dbReference type="RefSeq" id="WP_160592690.1">
    <property type="nucleotide sequence ID" value="NZ_CP047895.1"/>
</dbReference>
<dbReference type="InterPro" id="IPR007492">
    <property type="entry name" value="LytTR_DNA-bd_dom"/>
</dbReference>
<protein>
    <recommendedName>
        <fullName evidence="3">HTH LytTR-type domain-containing protein</fullName>
    </recommendedName>
</protein>
<proteinExistence type="predicted"/>
<feature type="compositionally biased region" description="Pro residues" evidence="1">
    <location>
        <begin position="162"/>
        <end position="174"/>
    </location>
</feature>
<feature type="transmembrane region" description="Helical" evidence="2">
    <location>
        <begin position="36"/>
        <end position="57"/>
    </location>
</feature>
<evidence type="ECO:0000313" key="4">
    <source>
        <dbReference type="EMBL" id="QHL90763.1"/>
    </source>
</evidence>
<feature type="compositionally biased region" description="Polar residues" evidence="1">
    <location>
        <begin position="1"/>
        <end position="14"/>
    </location>
</feature>
<evidence type="ECO:0000256" key="2">
    <source>
        <dbReference type="SAM" id="Phobius"/>
    </source>
</evidence>
<feature type="transmembrane region" description="Helical" evidence="2">
    <location>
        <begin position="93"/>
        <end position="111"/>
    </location>
</feature>
<dbReference type="PROSITE" id="PS50930">
    <property type="entry name" value="HTH_LYTTR"/>
    <property type="match status" value="1"/>
</dbReference>
<sequence length="302" mass="30607">MTDSGRTAEQTTGRGVSAPAAKAAGRARTARSARELLALLVLAVPAALATGPAGLSAAELRDWAAAILCGYFCARPVAGWAGTLAARLGITRAAILAAGGGIAVLLLWLAATGLGFPAGADGAGRALMAALLVAATLAVAGIGRSGHAAPAAIKAAADSRPAPSPAPQPAPSPPRLAVVPGPAAPAPAAAPPATAPAPRPDFVDRLPEAVRGMVLALEAEDHYLRVYTDRGTARIFLRMRDALGELPADSGTAVHRSWWVAHIAMATLERDGRNHNLRLINGLIVPVSRDRVADLRERGLGG</sequence>
<keyword evidence="2" id="KW-0812">Transmembrane</keyword>
<feature type="region of interest" description="Disordered" evidence="1">
    <location>
        <begin position="153"/>
        <end position="202"/>
    </location>
</feature>
<feature type="domain" description="HTH LytTR-type" evidence="3">
    <location>
        <begin position="214"/>
        <end position="301"/>
    </location>
</feature>
<keyword evidence="5" id="KW-1185">Reference proteome</keyword>
<feature type="compositionally biased region" description="Pro residues" evidence="1">
    <location>
        <begin position="182"/>
        <end position="199"/>
    </location>
</feature>
<organism evidence="4 5">
    <name type="scientific">Sphingomonas changnyeongensis</name>
    <dbReference type="NCBI Taxonomy" id="2698679"/>
    <lineage>
        <taxon>Bacteria</taxon>
        <taxon>Pseudomonadati</taxon>
        <taxon>Pseudomonadota</taxon>
        <taxon>Alphaproteobacteria</taxon>
        <taxon>Sphingomonadales</taxon>
        <taxon>Sphingomonadaceae</taxon>
        <taxon>Sphingomonas</taxon>
    </lineage>
</organism>
<dbReference type="KEGG" id="schy:GVO57_07865"/>
<dbReference type="AlphaFoldDB" id="A0A7Z2S5W0"/>
<dbReference type="SMART" id="SM00850">
    <property type="entry name" value="LytTR"/>
    <property type="match status" value="1"/>
</dbReference>
<gene>
    <name evidence="4" type="ORF">GVO57_07865</name>
</gene>
<reference evidence="4 5" key="1">
    <citation type="submission" date="2020-01" db="EMBL/GenBank/DDBJ databases">
        <title>Sphingomonas sp. C33 whole genome sequece.</title>
        <authorList>
            <person name="Park C."/>
        </authorList>
    </citation>
    <scope>NUCLEOTIDE SEQUENCE [LARGE SCALE GENOMIC DNA]</scope>
    <source>
        <strain evidence="4 5">C33</strain>
    </source>
</reference>
<evidence type="ECO:0000259" key="3">
    <source>
        <dbReference type="PROSITE" id="PS50930"/>
    </source>
</evidence>
<dbReference type="EMBL" id="CP047895">
    <property type="protein sequence ID" value="QHL90763.1"/>
    <property type="molecule type" value="Genomic_DNA"/>
</dbReference>
<dbReference type="Gene3D" id="2.40.50.1020">
    <property type="entry name" value="LytTr DNA-binding domain"/>
    <property type="match status" value="1"/>
</dbReference>
<dbReference type="GO" id="GO:0003677">
    <property type="term" value="F:DNA binding"/>
    <property type="evidence" value="ECO:0007669"/>
    <property type="project" value="InterPro"/>
</dbReference>
<evidence type="ECO:0000256" key="1">
    <source>
        <dbReference type="SAM" id="MobiDB-lite"/>
    </source>
</evidence>
<keyword evidence="2" id="KW-0472">Membrane</keyword>
<accession>A0A7Z2S5W0</accession>
<name>A0A7Z2S5W0_9SPHN</name>
<feature type="region of interest" description="Disordered" evidence="1">
    <location>
        <begin position="1"/>
        <end position="23"/>
    </location>
</feature>
<keyword evidence="2" id="KW-1133">Transmembrane helix</keyword>
<feature type="transmembrane region" description="Helical" evidence="2">
    <location>
        <begin position="123"/>
        <end position="143"/>
    </location>
</feature>